<dbReference type="Gene3D" id="1.10.3450.10">
    <property type="entry name" value="TTHA0068-like"/>
    <property type="match status" value="1"/>
</dbReference>
<comment type="caution">
    <text evidence="2">The sequence shown here is derived from an EMBL/GenBank/DDBJ whole genome shotgun (WGS) entry which is preliminary data.</text>
</comment>
<dbReference type="InterPro" id="IPR023203">
    <property type="entry name" value="TTHA0068_sf"/>
</dbReference>
<organism evidence="2 3">
    <name type="scientific">Halorubrum ejinorense</name>
    <dbReference type="NCBI Taxonomy" id="425309"/>
    <lineage>
        <taxon>Archaea</taxon>
        <taxon>Methanobacteriati</taxon>
        <taxon>Methanobacteriota</taxon>
        <taxon>Stenosarchaea group</taxon>
        <taxon>Halobacteria</taxon>
        <taxon>Halobacteriales</taxon>
        <taxon>Haloferacaceae</taxon>
        <taxon>Halorubrum</taxon>
    </lineage>
</organism>
<evidence type="ECO:0000313" key="3">
    <source>
        <dbReference type="Proteomes" id="UP001501425"/>
    </source>
</evidence>
<feature type="compositionally biased region" description="Basic and acidic residues" evidence="1">
    <location>
        <begin position="1"/>
        <end position="15"/>
    </location>
</feature>
<name>A0AAV3SU40_9EURY</name>
<dbReference type="RefSeq" id="WP_371152796.1">
    <property type="nucleotide sequence ID" value="NZ_BAAADQ010000013.1"/>
</dbReference>
<gene>
    <name evidence="2" type="ORF">GCM10008994_25470</name>
</gene>
<dbReference type="AlphaFoldDB" id="A0AAV3SU40"/>
<feature type="region of interest" description="Disordered" evidence="1">
    <location>
        <begin position="1"/>
        <end position="28"/>
    </location>
</feature>
<protein>
    <recommendedName>
        <fullName evidence="4">DUF309 domain-containing protein</fullName>
    </recommendedName>
</protein>
<evidence type="ECO:0008006" key="4">
    <source>
        <dbReference type="Google" id="ProtNLM"/>
    </source>
</evidence>
<reference evidence="2" key="2">
    <citation type="submission" date="2023-12" db="EMBL/GenBank/DDBJ databases">
        <authorList>
            <person name="Sun Q."/>
            <person name="Inoue M."/>
        </authorList>
    </citation>
    <scope>NUCLEOTIDE SEQUENCE</scope>
    <source>
        <strain evidence="2">JCM 14265</strain>
    </source>
</reference>
<sequence>MTDRDRSDRDDRSDGDSEGGAHAPDPAALAAGAALFNEGHPLAARDVWETAGQSLDGTDAERLLRGLAATAAATYRAADGADGDADEAAEYAKTAVASLEGVSDSHGVRLAPVREWVDRLATAPENAAEGQKPRIDVDGEPPRFDGLSLDAAGVAAPALARAGEPGDAATLAAAAEFAAAERGTGRSRFAELLFAYLRTPETRPQVAARLGDHVAIEERKRRDVDDLF</sequence>
<evidence type="ECO:0000313" key="2">
    <source>
        <dbReference type="EMBL" id="GAA0549389.1"/>
    </source>
</evidence>
<accession>A0AAV3SU40</accession>
<dbReference type="Proteomes" id="UP001501425">
    <property type="component" value="Unassembled WGS sequence"/>
</dbReference>
<dbReference type="SUPFAM" id="SSF140663">
    <property type="entry name" value="TTHA0068-like"/>
    <property type="match status" value="1"/>
</dbReference>
<dbReference type="EMBL" id="BAAADQ010000013">
    <property type="protein sequence ID" value="GAA0549389.1"/>
    <property type="molecule type" value="Genomic_DNA"/>
</dbReference>
<evidence type="ECO:0000256" key="1">
    <source>
        <dbReference type="SAM" id="MobiDB-lite"/>
    </source>
</evidence>
<proteinExistence type="predicted"/>
<reference evidence="2" key="1">
    <citation type="journal article" date="2014" name="Int. J. Syst. Evol. Microbiol.">
        <title>Complete genome sequence of Corynebacterium casei LMG S-19264T (=DSM 44701T), isolated from a smear-ripened cheese.</title>
        <authorList>
            <consortium name="US DOE Joint Genome Institute (JGI-PGF)"/>
            <person name="Walter F."/>
            <person name="Albersmeier A."/>
            <person name="Kalinowski J."/>
            <person name="Ruckert C."/>
        </authorList>
    </citation>
    <scope>NUCLEOTIDE SEQUENCE</scope>
    <source>
        <strain evidence="2">JCM 14265</strain>
    </source>
</reference>